<dbReference type="Pfam" id="PF01127">
    <property type="entry name" value="Sdh_cyt"/>
    <property type="match status" value="1"/>
</dbReference>
<evidence type="ECO:0000256" key="10">
    <source>
        <dbReference type="ARBA" id="ARBA00022692"/>
    </source>
</evidence>
<keyword evidence="7" id="KW-0813">Transport</keyword>
<dbReference type="InterPro" id="IPR014312">
    <property type="entry name" value="Succ_DH_anchor"/>
</dbReference>
<dbReference type="InterPro" id="IPR034804">
    <property type="entry name" value="SQR/QFR_C/D"/>
</dbReference>
<evidence type="ECO:0000256" key="1">
    <source>
        <dbReference type="ARBA" id="ARBA00001971"/>
    </source>
</evidence>
<evidence type="ECO:0000256" key="5">
    <source>
        <dbReference type="ARBA" id="ARBA00011558"/>
    </source>
</evidence>
<protein>
    <recommendedName>
        <fullName evidence="6">Succinate dehydrogenase hydrophobic membrane anchor subunit</fullName>
    </recommendedName>
</protein>
<keyword evidence="15 16" id="KW-0472">Membrane</keyword>
<evidence type="ECO:0000256" key="6">
    <source>
        <dbReference type="ARBA" id="ARBA00019425"/>
    </source>
</evidence>
<comment type="cofactor">
    <cofactor evidence="1">
        <name>heme</name>
        <dbReference type="ChEBI" id="CHEBI:30413"/>
    </cofactor>
</comment>
<evidence type="ECO:0000256" key="15">
    <source>
        <dbReference type="ARBA" id="ARBA00023136"/>
    </source>
</evidence>
<evidence type="ECO:0000256" key="13">
    <source>
        <dbReference type="ARBA" id="ARBA00022989"/>
    </source>
</evidence>
<organism evidence="17 18">
    <name type="scientific">Rhodoplanes azumiensis</name>
    <dbReference type="NCBI Taxonomy" id="1897628"/>
    <lineage>
        <taxon>Bacteria</taxon>
        <taxon>Pseudomonadati</taxon>
        <taxon>Pseudomonadota</taxon>
        <taxon>Alphaproteobacteria</taxon>
        <taxon>Hyphomicrobiales</taxon>
        <taxon>Nitrobacteraceae</taxon>
        <taxon>Rhodoplanes</taxon>
    </lineage>
</organism>
<dbReference type="InterPro" id="IPR000701">
    <property type="entry name" value="SuccDH_FuR_B_TM-su"/>
</dbReference>
<gene>
    <name evidence="17" type="primary">sdhD</name>
    <name evidence="17" type="ORF">ACFSOX_05385</name>
</gene>
<dbReference type="RefSeq" id="WP_378476770.1">
    <property type="nucleotide sequence ID" value="NZ_JBHUIW010000004.1"/>
</dbReference>
<name>A0ABW5AF76_9BRAD</name>
<keyword evidence="9" id="KW-0349">Heme</keyword>
<reference evidence="18" key="1">
    <citation type="journal article" date="2019" name="Int. J. Syst. Evol. Microbiol.">
        <title>The Global Catalogue of Microorganisms (GCM) 10K type strain sequencing project: providing services to taxonomists for standard genome sequencing and annotation.</title>
        <authorList>
            <consortium name="The Broad Institute Genomics Platform"/>
            <consortium name="The Broad Institute Genome Sequencing Center for Infectious Disease"/>
            <person name="Wu L."/>
            <person name="Ma J."/>
        </authorList>
    </citation>
    <scope>NUCLEOTIDE SEQUENCE [LARGE SCALE GENOMIC DNA]</scope>
    <source>
        <strain evidence="18">CGMCC 1.6774</strain>
    </source>
</reference>
<evidence type="ECO:0000313" key="18">
    <source>
        <dbReference type="Proteomes" id="UP001597314"/>
    </source>
</evidence>
<evidence type="ECO:0000256" key="4">
    <source>
        <dbReference type="ARBA" id="ARBA00005163"/>
    </source>
</evidence>
<feature type="transmembrane region" description="Helical" evidence="16">
    <location>
        <begin position="57"/>
        <end position="80"/>
    </location>
</feature>
<comment type="subcellular location">
    <subcellularLocation>
        <location evidence="3">Membrane</location>
        <topology evidence="3">Multi-pass membrane protein</topology>
    </subcellularLocation>
</comment>
<keyword evidence="12" id="KW-0249">Electron transport</keyword>
<evidence type="ECO:0000256" key="16">
    <source>
        <dbReference type="SAM" id="Phobius"/>
    </source>
</evidence>
<keyword evidence="11" id="KW-0479">Metal-binding</keyword>
<comment type="pathway">
    <text evidence="4">Carbohydrate metabolism; tricarboxylic acid cycle.</text>
</comment>
<keyword evidence="8" id="KW-0816">Tricarboxylic acid cycle</keyword>
<evidence type="ECO:0000256" key="12">
    <source>
        <dbReference type="ARBA" id="ARBA00022982"/>
    </source>
</evidence>
<keyword evidence="10 16" id="KW-0812">Transmembrane</keyword>
<dbReference type="Gene3D" id="1.20.1300.10">
    <property type="entry name" value="Fumarate reductase/succinate dehydrogenase, transmembrane subunit"/>
    <property type="match status" value="1"/>
</dbReference>
<keyword evidence="14" id="KW-0408">Iron</keyword>
<feature type="transmembrane region" description="Helical" evidence="16">
    <location>
        <begin position="31"/>
        <end position="51"/>
    </location>
</feature>
<feature type="transmembrane region" description="Helical" evidence="16">
    <location>
        <begin position="101"/>
        <end position="123"/>
    </location>
</feature>
<dbReference type="NCBIfam" id="TIGR02968">
    <property type="entry name" value="succ_dehyd_anc"/>
    <property type="match status" value="1"/>
</dbReference>
<evidence type="ECO:0000256" key="2">
    <source>
        <dbReference type="ARBA" id="ARBA00004050"/>
    </source>
</evidence>
<comment type="caution">
    <text evidence="17">The sequence shown here is derived from an EMBL/GenBank/DDBJ whole genome shotgun (WGS) entry which is preliminary data.</text>
</comment>
<evidence type="ECO:0000256" key="7">
    <source>
        <dbReference type="ARBA" id="ARBA00022448"/>
    </source>
</evidence>
<dbReference type="Proteomes" id="UP001597314">
    <property type="component" value="Unassembled WGS sequence"/>
</dbReference>
<comment type="subunit">
    <text evidence="5">Part of an enzyme complex containing four subunits: a flavoprotein, an iron-sulfur protein, plus two membrane-anchoring proteins, SdhC and SdhD.</text>
</comment>
<comment type="function">
    <text evidence="2">Membrane-anchoring subunit of succinate dehydrogenase (SDH).</text>
</comment>
<keyword evidence="18" id="KW-1185">Reference proteome</keyword>
<dbReference type="EMBL" id="JBHUIW010000004">
    <property type="protein sequence ID" value="MFD2181578.1"/>
    <property type="molecule type" value="Genomic_DNA"/>
</dbReference>
<proteinExistence type="predicted"/>
<evidence type="ECO:0000256" key="11">
    <source>
        <dbReference type="ARBA" id="ARBA00022723"/>
    </source>
</evidence>
<evidence type="ECO:0000256" key="3">
    <source>
        <dbReference type="ARBA" id="ARBA00004141"/>
    </source>
</evidence>
<evidence type="ECO:0000256" key="8">
    <source>
        <dbReference type="ARBA" id="ARBA00022532"/>
    </source>
</evidence>
<evidence type="ECO:0000313" key="17">
    <source>
        <dbReference type="EMBL" id="MFD2181578.1"/>
    </source>
</evidence>
<accession>A0ABW5AF76</accession>
<sequence length="129" mass="14055">MKSTSIRTPIGKVRGLGSAKSGTEHWWEMRLTSIALLPLTLAAIVIVISLIGRNHAAVVQILGSPLVAITMLLWVYTVTLHMRLGLQSVIEDYVHGKAMKTGLLIANTFLTIVVWLACTYAILKLSFGV</sequence>
<keyword evidence="13 16" id="KW-1133">Transmembrane helix</keyword>
<dbReference type="SUPFAM" id="SSF81343">
    <property type="entry name" value="Fumarate reductase respiratory complex transmembrane subunits"/>
    <property type="match status" value="1"/>
</dbReference>
<evidence type="ECO:0000256" key="9">
    <source>
        <dbReference type="ARBA" id="ARBA00022617"/>
    </source>
</evidence>
<evidence type="ECO:0000256" key="14">
    <source>
        <dbReference type="ARBA" id="ARBA00023004"/>
    </source>
</evidence>
<dbReference type="CDD" id="cd03495">
    <property type="entry name" value="SQR_TypeC_SdhD_like"/>
    <property type="match status" value="1"/>
</dbReference>